<feature type="non-terminal residue" evidence="8">
    <location>
        <position position="1"/>
    </location>
</feature>
<organism evidence="8 9">
    <name type="scientific">Solanum verrucosum</name>
    <dbReference type="NCBI Taxonomy" id="315347"/>
    <lineage>
        <taxon>Eukaryota</taxon>
        <taxon>Viridiplantae</taxon>
        <taxon>Streptophyta</taxon>
        <taxon>Embryophyta</taxon>
        <taxon>Tracheophyta</taxon>
        <taxon>Spermatophyta</taxon>
        <taxon>Magnoliopsida</taxon>
        <taxon>eudicotyledons</taxon>
        <taxon>Gunneridae</taxon>
        <taxon>Pentapetalae</taxon>
        <taxon>asterids</taxon>
        <taxon>lamiids</taxon>
        <taxon>Solanales</taxon>
        <taxon>Solanaceae</taxon>
        <taxon>Solanoideae</taxon>
        <taxon>Solaneae</taxon>
        <taxon>Solanum</taxon>
    </lineage>
</organism>
<keyword evidence="2" id="KW-0548">Nucleotidyltransferase</keyword>
<dbReference type="PANTHER" id="PTHR37984">
    <property type="entry name" value="PROTEIN CBG26694"/>
    <property type="match status" value="1"/>
</dbReference>
<reference evidence="8" key="1">
    <citation type="submission" date="2023-08" db="EMBL/GenBank/DDBJ databases">
        <title>A de novo genome assembly of Solanum verrucosum Schlechtendal, a Mexican diploid species geographically isolated from the other diploid A-genome species in potato relatives.</title>
        <authorList>
            <person name="Hosaka K."/>
        </authorList>
    </citation>
    <scope>NUCLEOTIDE SEQUENCE</scope>
    <source>
        <tissue evidence="8">Young leaves</tissue>
    </source>
</reference>
<protein>
    <recommendedName>
        <fullName evidence="7">Reverse transcriptase RNase H-like domain-containing protein</fullName>
    </recommendedName>
</protein>
<evidence type="ECO:0000256" key="5">
    <source>
        <dbReference type="ARBA" id="ARBA00022801"/>
    </source>
</evidence>
<gene>
    <name evidence="8" type="ORF">MTR67_043004</name>
</gene>
<evidence type="ECO:0000256" key="2">
    <source>
        <dbReference type="ARBA" id="ARBA00022695"/>
    </source>
</evidence>
<accession>A0AAF0UQZ8</accession>
<keyword evidence="6" id="KW-0695">RNA-directed DNA polymerase</keyword>
<evidence type="ECO:0000256" key="3">
    <source>
        <dbReference type="ARBA" id="ARBA00022722"/>
    </source>
</evidence>
<evidence type="ECO:0000259" key="7">
    <source>
        <dbReference type="Pfam" id="PF17917"/>
    </source>
</evidence>
<dbReference type="SUPFAM" id="SSF56672">
    <property type="entry name" value="DNA/RNA polymerases"/>
    <property type="match status" value="1"/>
</dbReference>
<dbReference type="GO" id="GO:0004519">
    <property type="term" value="F:endonuclease activity"/>
    <property type="evidence" value="ECO:0007669"/>
    <property type="project" value="UniProtKB-KW"/>
</dbReference>
<keyword evidence="9" id="KW-1185">Reference proteome</keyword>
<keyword evidence="1" id="KW-0808">Transferase</keyword>
<dbReference type="GO" id="GO:0003964">
    <property type="term" value="F:RNA-directed DNA polymerase activity"/>
    <property type="evidence" value="ECO:0007669"/>
    <property type="project" value="UniProtKB-KW"/>
</dbReference>
<evidence type="ECO:0000256" key="6">
    <source>
        <dbReference type="ARBA" id="ARBA00022918"/>
    </source>
</evidence>
<dbReference type="CDD" id="cd09274">
    <property type="entry name" value="RNase_HI_RT_Ty3"/>
    <property type="match status" value="1"/>
</dbReference>
<evidence type="ECO:0000313" key="8">
    <source>
        <dbReference type="EMBL" id="WMV49619.1"/>
    </source>
</evidence>
<sequence length="130" mass="15197">LWLRSISFFGHIIFGEDIQVDLKKTEAVKNWPRPLFASDMRSFLDFSCDTSCIGLGCFLMQNGKVIAYASRKLKVSEKNYPTHDLELATIVFALKIWKNYLYGVHLDVFTDHKSLKYLFTQKDLNLRQRK</sequence>
<dbReference type="InterPro" id="IPR043502">
    <property type="entry name" value="DNA/RNA_pol_sf"/>
</dbReference>
<evidence type="ECO:0000256" key="1">
    <source>
        <dbReference type="ARBA" id="ARBA00022679"/>
    </source>
</evidence>
<keyword evidence="5" id="KW-0378">Hydrolase</keyword>
<evidence type="ECO:0000313" key="9">
    <source>
        <dbReference type="Proteomes" id="UP001234989"/>
    </source>
</evidence>
<dbReference type="Pfam" id="PF17917">
    <property type="entry name" value="RT_RNaseH"/>
    <property type="match status" value="1"/>
</dbReference>
<keyword evidence="4" id="KW-0255">Endonuclease</keyword>
<dbReference type="Proteomes" id="UP001234989">
    <property type="component" value="Chromosome 10"/>
</dbReference>
<dbReference type="InterPro" id="IPR050951">
    <property type="entry name" value="Retrovirus_Pol_polyprotein"/>
</dbReference>
<feature type="domain" description="Reverse transcriptase RNase H-like" evidence="7">
    <location>
        <begin position="44"/>
        <end position="128"/>
    </location>
</feature>
<name>A0AAF0UQZ8_SOLVR</name>
<dbReference type="EMBL" id="CP133621">
    <property type="protein sequence ID" value="WMV49619.1"/>
    <property type="molecule type" value="Genomic_DNA"/>
</dbReference>
<dbReference type="AlphaFoldDB" id="A0AAF0UQZ8"/>
<keyword evidence="3" id="KW-0540">Nuclease</keyword>
<dbReference type="InterPro" id="IPR041373">
    <property type="entry name" value="RT_RNaseH"/>
</dbReference>
<dbReference type="PANTHER" id="PTHR37984:SF5">
    <property type="entry name" value="PROTEIN NYNRIN-LIKE"/>
    <property type="match status" value="1"/>
</dbReference>
<dbReference type="GO" id="GO:0016787">
    <property type="term" value="F:hydrolase activity"/>
    <property type="evidence" value="ECO:0007669"/>
    <property type="project" value="UniProtKB-KW"/>
</dbReference>
<proteinExistence type="predicted"/>
<evidence type="ECO:0000256" key="4">
    <source>
        <dbReference type="ARBA" id="ARBA00022759"/>
    </source>
</evidence>